<name>A0AAU8J9S3_9CYAN</name>
<proteinExistence type="predicted"/>
<sequence>MIKYHSATGDLIIKDPNNQEKEYRVNLYNLLPKDINEEQKEAIAKTTEKKICKRT</sequence>
<protein>
    <submittedName>
        <fullName evidence="1">Uncharacterized protein</fullName>
    </submittedName>
</protein>
<dbReference type="RefSeq" id="WP_354635013.1">
    <property type="nucleotide sequence ID" value="NZ_CP159837.1"/>
</dbReference>
<dbReference type="AlphaFoldDB" id="A0AAU8J9S3"/>
<evidence type="ECO:0000313" key="1">
    <source>
        <dbReference type="EMBL" id="XCM35902.1"/>
    </source>
</evidence>
<organism evidence="1">
    <name type="scientific">Planktothricoides raciborskii GIHE-MW2</name>
    <dbReference type="NCBI Taxonomy" id="2792601"/>
    <lineage>
        <taxon>Bacteria</taxon>
        <taxon>Bacillati</taxon>
        <taxon>Cyanobacteriota</taxon>
        <taxon>Cyanophyceae</taxon>
        <taxon>Oscillatoriophycideae</taxon>
        <taxon>Oscillatoriales</taxon>
        <taxon>Oscillatoriaceae</taxon>
        <taxon>Planktothricoides</taxon>
    </lineage>
</organism>
<gene>
    <name evidence="1" type="ORF">ABWT76_004619</name>
</gene>
<accession>A0AAU8J9S3</accession>
<dbReference type="EMBL" id="CP159837">
    <property type="protein sequence ID" value="XCM35902.1"/>
    <property type="molecule type" value="Genomic_DNA"/>
</dbReference>
<reference evidence="1" key="1">
    <citation type="submission" date="2024-07" db="EMBL/GenBank/DDBJ databases">
        <authorList>
            <person name="Kim Y.J."/>
            <person name="Jeong J.Y."/>
        </authorList>
    </citation>
    <scope>NUCLEOTIDE SEQUENCE</scope>
    <source>
        <strain evidence="1">GIHE-MW2</strain>
    </source>
</reference>